<gene>
    <name evidence="2" type="primary">HaOG204907</name>
    <name evidence="2" type="ORF">B5X24_HaOG204907</name>
</gene>
<dbReference type="InterPro" id="IPR011009">
    <property type="entry name" value="Kinase-like_dom_sf"/>
</dbReference>
<dbReference type="EMBL" id="KZ149965">
    <property type="protein sequence ID" value="PZC76227.1"/>
    <property type="molecule type" value="Genomic_DNA"/>
</dbReference>
<protein>
    <recommendedName>
        <fullName evidence="1">CHK kinase-like domain-containing protein</fullName>
    </recommendedName>
</protein>
<dbReference type="SMART" id="SM00587">
    <property type="entry name" value="CHK"/>
    <property type="match status" value="1"/>
</dbReference>
<dbReference type="SUPFAM" id="SSF56112">
    <property type="entry name" value="Protein kinase-like (PK-like)"/>
    <property type="match status" value="2"/>
</dbReference>
<dbReference type="PANTHER" id="PTHR11012:SF8">
    <property type="entry name" value="JUVENILE HORMONE-INDUCIBLE PROTEIN 26"/>
    <property type="match status" value="1"/>
</dbReference>
<organism evidence="2 3">
    <name type="scientific">Helicoverpa armigera</name>
    <name type="common">Cotton bollworm</name>
    <name type="synonym">Heliothis armigera</name>
    <dbReference type="NCBI Taxonomy" id="29058"/>
    <lineage>
        <taxon>Eukaryota</taxon>
        <taxon>Metazoa</taxon>
        <taxon>Ecdysozoa</taxon>
        <taxon>Arthropoda</taxon>
        <taxon>Hexapoda</taxon>
        <taxon>Insecta</taxon>
        <taxon>Pterygota</taxon>
        <taxon>Neoptera</taxon>
        <taxon>Endopterygota</taxon>
        <taxon>Lepidoptera</taxon>
        <taxon>Glossata</taxon>
        <taxon>Ditrysia</taxon>
        <taxon>Noctuoidea</taxon>
        <taxon>Noctuidae</taxon>
        <taxon>Heliothinae</taxon>
        <taxon>Helicoverpa</taxon>
    </lineage>
</organism>
<sequence>MAHNQEPLRNLLKKIAQEQNYKNPEIIINDLTSGGANYTSTLYTVIIKEKNKEDLHLFAKVGALGDSFREQVSVDLFDIERFAYLKLFKIYAALEEEHGVPEEHRLPYVKMYGYDDTMYKETMVLENLIPQGYGPCDRFKSVDWEYASAAMTECAKMHALSFAFQKKDPEEYEKVLDLAKPTYNYKLLDIMLSNSIPLALKTVKPEHKVSFAKFINRGVKETFMEYYEARRVTAIIHGDYRGNNLLHRVHKCYNTFNMEDIPEHLQTLLHKIAKEQKFLEYVLDIKPISSGGANYTSRLYAVSVTERARTLRLFVKVAAIGEKMRAQAPKMYDTERYCYTQLVHIYEQLQEEYNVPPDQRLSFCQYYGCNPVRFQETIVLADLVADGYESYDRFRSIDWPYAEAAVTELAKLHATSMAYWKYYPDDFITMLEKVRFDWALDDPGLEKYLAGMTGRALTHVSKEHKPKLEKYFKELDVEAFASAFRSSRRQVVGHGDYRPSNLMHKILNDGKVDIKILDLQTLQRGSPVTDLLYFIFTGSDEQFRAKYFDRLVEHYYSQLSASMRRLHLNPHEIFSKEDFDAELKEKLPFGLTLATFSLPVITVDTEDAPKVDETLEISSFSTGKTNDLYSERLNGVVNDYVRWGILK</sequence>
<dbReference type="InterPro" id="IPR015897">
    <property type="entry name" value="CHK_kinase-like"/>
</dbReference>
<dbReference type="Proteomes" id="UP000249218">
    <property type="component" value="Unassembled WGS sequence"/>
</dbReference>
<dbReference type="InterPro" id="IPR004119">
    <property type="entry name" value="EcKL"/>
</dbReference>
<evidence type="ECO:0000313" key="2">
    <source>
        <dbReference type="EMBL" id="PZC76227.1"/>
    </source>
</evidence>
<accession>A0A2W1BSP2</accession>
<dbReference type="Pfam" id="PF02958">
    <property type="entry name" value="EcKL"/>
    <property type="match status" value="2"/>
</dbReference>
<dbReference type="Gene3D" id="3.90.1200.10">
    <property type="match status" value="1"/>
</dbReference>
<keyword evidence="3" id="KW-1185">Reference proteome</keyword>
<evidence type="ECO:0000313" key="3">
    <source>
        <dbReference type="Proteomes" id="UP000249218"/>
    </source>
</evidence>
<evidence type="ECO:0000259" key="1">
    <source>
        <dbReference type="SMART" id="SM00587"/>
    </source>
</evidence>
<name>A0A2W1BSP2_HELAM</name>
<dbReference type="PANTHER" id="PTHR11012">
    <property type="entry name" value="PROTEIN KINASE-LIKE DOMAIN-CONTAINING"/>
    <property type="match status" value="1"/>
</dbReference>
<reference evidence="2 3" key="1">
    <citation type="journal article" date="2017" name="BMC Biol.">
        <title>Genomic innovations, transcriptional plasticity and gene loss underlying the evolution and divergence of two highly polyphagous and invasive Helicoverpa pest species.</title>
        <authorList>
            <person name="Pearce S.L."/>
            <person name="Clarke D.F."/>
            <person name="East P.D."/>
            <person name="Elfekih S."/>
            <person name="Gordon K.H."/>
            <person name="Jermiin L.S."/>
            <person name="McGaughran A."/>
            <person name="Oakeshott J.G."/>
            <person name="Papanikolaou A."/>
            <person name="Perera O.P."/>
            <person name="Rane R.V."/>
            <person name="Richards S."/>
            <person name="Tay W.T."/>
            <person name="Walsh T.K."/>
            <person name="Anderson A."/>
            <person name="Anderson C.J."/>
            <person name="Asgari S."/>
            <person name="Board P.G."/>
            <person name="Bretschneider A."/>
            <person name="Campbell P.M."/>
            <person name="Chertemps T."/>
            <person name="Christeller J.T."/>
            <person name="Coppin C.W."/>
            <person name="Downes S.J."/>
            <person name="Duan G."/>
            <person name="Farnsworth C.A."/>
            <person name="Good R.T."/>
            <person name="Han L.B."/>
            <person name="Han Y.C."/>
            <person name="Hatje K."/>
            <person name="Horne I."/>
            <person name="Huang Y.P."/>
            <person name="Hughes D.S."/>
            <person name="Jacquin-Joly E."/>
            <person name="James W."/>
            <person name="Jhangiani S."/>
            <person name="Kollmar M."/>
            <person name="Kuwar S.S."/>
            <person name="Li S."/>
            <person name="Liu N.Y."/>
            <person name="Maibeche M.T."/>
            <person name="Miller J.R."/>
            <person name="Montagne N."/>
            <person name="Perry T."/>
            <person name="Qu J."/>
            <person name="Song S.V."/>
            <person name="Sutton G.G."/>
            <person name="Vogel H."/>
            <person name="Walenz B.P."/>
            <person name="Xu W."/>
            <person name="Zhang H.J."/>
            <person name="Zou Z."/>
            <person name="Batterham P."/>
            <person name="Edwards O.R."/>
            <person name="Feyereisen R."/>
            <person name="Gibbs R.A."/>
            <person name="Heckel D.G."/>
            <person name="McGrath A."/>
            <person name="Robin C."/>
            <person name="Scherer S.E."/>
            <person name="Worley K.C."/>
            <person name="Wu Y.D."/>
        </authorList>
    </citation>
    <scope>NUCLEOTIDE SEQUENCE [LARGE SCALE GENOMIC DNA]</scope>
    <source>
        <strain evidence="2">Harm_GR_Male_#8</strain>
        <tissue evidence="2">Whole organism</tissue>
    </source>
</reference>
<dbReference type="OrthoDB" id="191037at2759"/>
<proteinExistence type="predicted"/>
<feature type="domain" description="CHK kinase-like" evidence="1">
    <location>
        <begin position="378"/>
        <end position="565"/>
    </location>
</feature>
<dbReference type="AlphaFoldDB" id="A0A2W1BSP2"/>